<protein>
    <submittedName>
        <fullName evidence="7">C6 zinc finger domain-containing protein</fullName>
    </submittedName>
</protein>
<evidence type="ECO:0000256" key="4">
    <source>
        <dbReference type="ARBA" id="ARBA00023242"/>
    </source>
</evidence>
<keyword evidence="1" id="KW-0479">Metal-binding</keyword>
<dbReference type="Proteomes" id="UP000434172">
    <property type="component" value="Unassembled WGS sequence"/>
</dbReference>
<comment type="caution">
    <text evidence="7">The sequence shown here is derived from an EMBL/GenBank/DDBJ whole genome shotgun (WGS) entry which is preliminary data.</text>
</comment>
<feature type="domain" description="Zn(2)-C6 fungal-type" evidence="6">
    <location>
        <begin position="146"/>
        <end position="180"/>
    </location>
</feature>
<dbReference type="GO" id="GO:0006351">
    <property type="term" value="P:DNA-templated transcription"/>
    <property type="evidence" value="ECO:0007669"/>
    <property type="project" value="InterPro"/>
</dbReference>
<dbReference type="CDD" id="cd12148">
    <property type="entry name" value="fungal_TF_MHR"/>
    <property type="match status" value="1"/>
</dbReference>
<dbReference type="PANTHER" id="PTHR47840">
    <property type="entry name" value="ZN(II)2CYS6 TRANSCRIPTION FACTOR (EUROFUNG)-RELATED"/>
    <property type="match status" value="1"/>
</dbReference>
<evidence type="ECO:0000313" key="8">
    <source>
        <dbReference type="Proteomes" id="UP000434172"/>
    </source>
</evidence>
<dbReference type="PROSITE" id="PS00463">
    <property type="entry name" value="ZN2_CY6_FUNGAL_1"/>
    <property type="match status" value="1"/>
</dbReference>
<feature type="compositionally biased region" description="Low complexity" evidence="5">
    <location>
        <begin position="284"/>
        <end position="295"/>
    </location>
</feature>
<dbReference type="Gene3D" id="4.10.240.10">
    <property type="entry name" value="Zn(2)-C6 fungal-type DNA-binding domain"/>
    <property type="match status" value="1"/>
</dbReference>
<proteinExistence type="predicted"/>
<feature type="region of interest" description="Disordered" evidence="5">
    <location>
        <begin position="213"/>
        <end position="253"/>
    </location>
</feature>
<accession>A0A8H3W4T5</accession>
<dbReference type="InterPro" id="IPR001138">
    <property type="entry name" value="Zn2Cys6_DnaBD"/>
</dbReference>
<keyword evidence="2" id="KW-0805">Transcription regulation</keyword>
<keyword evidence="3" id="KW-0804">Transcription</keyword>
<dbReference type="Pfam" id="PF00172">
    <property type="entry name" value="Zn_clus"/>
    <property type="match status" value="1"/>
</dbReference>
<dbReference type="InterPro" id="IPR007219">
    <property type="entry name" value="XnlR_reg_dom"/>
</dbReference>
<dbReference type="SUPFAM" id="SSF57701">
    <property type="entry name" value="Zn2/Cys6 DNA-binding domain"/>
    <property type="match status" value="1"/>
</dbReference>
<dbReference type="AlphaFoldDB" id="A0A8H3W4T5"/>
<keyword evidence="4" id="KW-0539">Nucleus</keyword>
<keyword evidence="8" id="KW-1185">Reference proteome</keyword>
<organism evidence="7 8">
    <name type="scientific">Colletotrichum asianum</name>
    <dbReference type="NCBI Taxonomy" id="702518"/>
    <lineage>
        <taxon>Eukaryota</taxon>
        <taxon>Fungi</taxon>
        <taxon>Dikarya</taxon>
        <taxon>Ascomycota</taxon>
        <taxon>Pezizomycotina</taxon>
        <taxon>Sordariomycetes</taxon>
        <taxon>Hypocreomycetidae</taxon>
        <taxon>Glomerellales</taxon>
        <taxon>Glomerellaceae</taxon>
        <taxon>Colletotrichum</taxon>
        <taxon>Colletotrichum gloeosporioides species complex</taxon>
    </lineage>
</organism>
<feature type="region of interest" description="Disordered" evidence="5">
    <location>
        <begin position="265"/>
        <end position="329"/>
    </location>
</feature>
<feature type="compositionally biased region" description="Polar residues" evidence="5">
    <location>
        <begin position="267"/>
        <end position="277"/>
    </location>
</feature>
<dbReference type="GO" id="GO:0000981">
    <property type="term" value="F:DNA-binding transcription factor activity, RNA polymerase II-specific"/>
    <property type="evidence" value="ECO:0007669"/>
    <property type="project" value="InterPro"/>
</dbReference>
<evidence type="ECO:0000256" key="2">
    <source>
        <dbReference type="ARBA" id="ARBA00023015"/>
    </source>
</evidence>
<dbReference type="PROSITE" id="PS50048">
    <property type="entry name" value="ZN2_CY6_FUNGAL_2"/>
    <property type="match status" value="1"/>
</dbReference>
<evidence type="ECO:0000256" key="1">
    <source>
        <dbReference type="ARBA" id="ARBA00022723"/>
    </source>
</evidence>
<dbReference type="EMBL" id="WOWK01000098">
    <property type="protein sequence ID" value="KAF0319272.1"/>
    <property type="molecule type" value="Genomic_DNA"/>
</dbReference>
<dbReference type="OrthoDB" id="5392779at2759"/>
<dbReference type="PANTHER" id="PTHR47840:SF1">
    <property type="entry name" value="ZN(II)2CYS6 TRANSCRIPTION FACTOR (EUROFUNG)"/>
    <property type="match status" value="1"/>
</dbReference>
<reference evidence="7 8" key="1">
    <citation type="submission" date="2019-12" db="EMBL/GenBank/DDBJ databases">
        <title>A genome sequence resource for the geographically widespread anthracnose pathogen Colletotrichum asianum.</title>
        <authorList>
            <person name="Meng Y."/>
        </authorList>
    </citation>
    <scope>NUCLEOTIDE SEQUENCE [LARGE SCALE GENOMIC DNA]</scope>
    <source>
        <strain evidence="7 8">ICMP 18580</strain>
    </source>
</reference>
<dbReference type="SMART" id="SM00066">
    <property type="entry name" value="GAL4"/>
    <property type="match status" value="1"/>
</dbReference>
<dbReference type="CDD" id="cd00067">
    <property type="entry name" value="GAL4"/>
    <property type="match status" value="1"/>
</dbReference>
<evidence type="ECO:0000313" key="7">
    <source>
        <dbReference type="EMBL" id="KAF0319272.1"/>
    </source>
</evidence>
<gene>
    <name evidence="7" type="ORF">GQ607_013521</name>
</gene>
<dbReference type="GO" id="GO:0003677">
    <property type="term" value="F:DNA binding"/>
    <property type="evidence" value="ECO:0007669"/>
    <property type="project" value="InterPro"/>
</dbReference>
<dbReference type="InterPro" id="IPR036864">
    <property type="entry name" value="Zn2-C6_fun-type_DNA-bd_sf"/>
</dbReference>
<evidence type="ECO:0000259" key="6">
    <source>
        <dbReference type="PROSITE" id="PS50048"/>
    </source>
</evidence>
<sequence>MAAFGFGVGDSLAGAELAYKLGKALSDSRGSSQSYRELMAELDVIHKVLLQVDQFRAADQLAKPTINALLFTVNAANESMKNFIEQIDPYHDCLKSGGSGNVIKDAFYKGYHAMTATPDTSTGSSRHTASERAATKRRAVRKGTRSCWECRRRKIRCLFDENGPRDTCRRCWQKGTPCVSQEFPDDHLPRTQAPVGNVGDRLGRMERLVEQLYRKSPRESSQQIDEDDNIGVESNWGISVSLGSPQPDADDNEELGAEEGVAHNHDTSCLQRHSQPATAYEQIPTSPKSPSCTPTAELQITNGKPQRTLHPPPHDSHDTPALHQSSQNGPLATLSKELTAALPSKEDCEIIHELYSDADLVFQLLLTPHQVLESLQPEPVEHFVASLYHPMHPVLLAKRMLTLATMLQRIPSTYKCTPLTSATPRKIMERLADAAISLVCENNNLMGTIDALQCVILQTVYLANGGNLRLSLLACRRAVSIAQLMGIHRPHDQSPVETVDPSGPPDTRFVWFRIVYIERFICLLLGLPDSTRDHHSGLASDGTILPALDDHPLGRLEQVHCAVASRIIQRNQQDTHASMFETTHILDLEMRMAAAGMPPRWWTLPKFTSLGNKPLTSVTESLRLCGQIFHYFLLVQLHLPFMLRSSPSGAASTSRIACVDASREILSRFVTIRSAIGVCSIPDAADFFALIAAMTLLLAHIDARRRDGENDVLAHQRHTDRDKVEETLELMREGSSTSTDMLAMKSADVLMRLLDIEAHAARGSALTANSTTGSMLTPSSEIREAQRGESSVLRLKIPCYGTVTISPDTLLSREPFRPINHQVSQDQGRADASTMSAVAPAVLMEMDETVGSEPSAPLSSDQGLLLHPDAEGNWLTDGPSHQLYGSGFSVGVEDCAFQGVAAAFFDSMIRGFEESDST</sequence>
<name>A0A8H3W4T5_9PEZI</name>
<evidence type="ECO:0000256" key="5">
    <source>
        <dbReference type="SAM" id="MobiDB-lite"/>
    </source>
</evidence>
<feature type="compositionally biased region" description="Polar residues" evidence="5">
    <location>
        <begin position="296"/>
        <end position="305"/>
    </location>
</feature>
<dbReference type="Pfam" id="PF04082">
    <property type="entry name" value="Fungal_trans"/>
    <property type="match status" value="1"/>
</dbReference>
<evidence type="ECO:0000256" key="3">
    <source>
        <dbReference type="ARBA" id="ARBA00023163"/>
    </source>
</evidence>
<dbReference type="GO" id="GO:0008270">
    <property type="term" value="F:zinc ion binding"/>
    <property type="evidence" value="ECO:0007669"/>
    <property type="project" value="InterPro"/>
</dbReference>